<dbReference type="EMBL" id="ML995481">
    <property type="protein sequence ID" value="KAF2143552.1"/>
    <property type="molecule type" value="Genomic_DNA"/>
</dbReference>
<keyword evidence="2" id="KW-1185">Reference proteome</keyword>
<dbReference type="Pfam" id="PF13875">
    <property type="entry name" value="DUF4202"/>
    <property type="match status" value="1"/>
</dbReference>
<gene>
    <name evidence="1" type="ORF">K452DRAFT_193430</name>
</gene>
<dbReference type="GeneID" id="54293379"/>
<protein>
    <submittedName>
        <fullName evidence="1">Uncharacterized protein</fullName>
    </submittedName>
</protein>
<name>A0A6A6BHD5_9PEZI</name>
<evidence type="ECO:0000313" key="1">
    <source>
        <dbReference type="EMBL" id="KAF2143552.1"/>
    </source>
</evidence>
<dbReference type="InterPro" id="IPR025255">
    <property type="entry name" value="DUF4202"/>
</dbReference>
<dbReference type="OrthoDB" id="417697at2759"/>
<proteinExistence type="predicted"/>
<accession>A0A6A6BHD5</accession>
<feature type="non-terminal residue" evidence="1">
    <location>
        <position position="1"/>
    </location>
</feature>
<reference evidence="1" key="1">
    <citation type="journal article" date="2020" name="Stud. Mycol.">
        <title>101 Dothideomycetes genomes: a test case for predicting lifestyles and emergence of pathogens.</title>
        <authorList>
            <person name="Haridas S."/>
            <person name="Albert R."/>
            <person name="Binder M."/>
            <person name="Bloem J."/>
            <person name="Labutti K."/>
            <person name="Salamov A."/>
            <person name="Andreopoulos B."/>
            <person name="Baker S."/>
            <person name="Barry K."/>
            <person name="Bills G."/>
            <person name="Bluhm B."/>
            <person name="Cannon C."/>
            <person name="Castanera R."/>
            <person name="Culley D."/>
            <person name="Daum C."/>
            <person name="Ezra D."/>
            <person name="Gonzalez J."/>
            <person name="Henrissat B."/>
            <person name="Kuo A."/>
            <person name="Liang C."/>
            <person name="Lipzen A."/>
            <person name="Lutzoni F."/>
            <person name="Magnuson J."/>
            <person name="Mondo S."/>
            <person name="Nolan M."/>
            <person name="Ohm R."/>
            <person name="Pangilinan J."/>
            <person name="Park H.-J."/>
            <person name="Ramirez L."/>
            <person name="Alfaro M."/>
            <person name="Sun H."/>
            <person name="Tritt A."/>
            <person name="Yoshinaga Y."/>
            <person name="Zwiers L.-H."/>
            <person name="Turgeon B."/>
            <person name="Goodwin S."/>
            <person name="Spatafora J."/>
            <person name="Crous P."/>
            <person name="Grigoriev I."/>
        </authorList>
    </citation>
    <scope>NUCLEOTIDE SEQUENCE</scope>
    <source>
        <strain evidence="1">CBS 121167</strain>
    </source>
</reference>
<sequence>TTPFAHALSLIDAAHADDPTLTTLADGTTLPYELHYARQMTRYLALHTGAVLAYDCHASTRATETATAPPSEALQLAVRAQHLRRWEVPRSSYPPTRAGYLSWRTGQGKRAGALASSYCATAGLAPAICARVQALVGKEGLRTGDAEAQILEDVACLVFLDDQFAGFVAGGGGAVEVDEEKAVRIVRKTWAKMGGRGRELAGGIAGVLEGKAGEVLARAL</sequence>
<dbReference type="AlphaFoldDB" id="A0A6A6BHD5"/>
<feature type="non-terminal residue" evidence="1">
    <location>
        <position position="220"/>
    </location>
</feature>
<dbReference type="PANTHER" id="PTHR41729">
    <property type="entry name" value="GLUTAMYL-TRNA SYNTHETASE"/>
    <property type="match status" value="1"/>
</dbReference>
<evidence type="ECO:0000313" key="2">
    <source>
        <dbReference type="Proteomes" id="UP000799438"/>
    </source>
</evidence>
<dbReference type="RefSeq" id="XP_033399264.1">
    <property type="nucleotide sequence ID" value="XM_033535883.1"/>
</dbReference>
<dbReference type="PANTHER" id="PTHR41729:SF1">
    <property type="entry name" value="GLUTAMYL-TRNA SYNTHETASE"/>
    <property type="match status" value="1"/>
</dbReference>
<organism evidence="1 2">
    <name type="scientific">Aplosporella prunicola CBS 121167</name>
    <dbReference type="NCBI Taxonomy" id="1176127"/>
    <lineage>
        <taxon>Eukaryota</taxon>
        <taxon>Fungi</taxon>
        <taxon>Dikarya</taxon>
        <taxon>Ascomycota</taxon>
        <taxon>Pezizomycotina</taxon>
        <taxon>Dothideomycetes</taxon>
        <taxon>Dothideomycetes incertae sedis</taxon>
        <taxon>Botryosphaeriales</taxon>
        <taxon>Aplosporellaceae</taxon>
        <taxon>Aplosporella</taxon>
    </lineage>
</organism>
<dbReference type="Proteomes" id="UP000799438">
    <property type="component" value="Unassembled WGS sequence"/>
</dbReference>